<protein>
    <submittedName>
        <fullName evidence="1">Uncharacterized protein</fullName>
    </submittedName>
</protein>
<dbReference type="EMBL" id="HBIZ01006807">
    <property type="protein sequence ID" value="CAE0751307.1"/>
    <property type="molecule type" value="Transcribed_RNA"/>
</dbReference>
<proteinExistence type="predicted"/>
<organism evidence="1">
    <name type="scientific">Chrysotila carterae</name>
    <name type="common">Marine alga</name>
    <name type="synonym">Syracosphaera carterae</name>
    <dbReference type="NCBI Taxonomy" id="13221"/>
    <lineage>
        <taxon>Eukaryota</taxon>
        <taxon>Haptista</taxon>
        <taxon>Haptophyta</taxon>
        <taxon>Prymnesiophyceae</taxon>
        <taxon>Isochrysidales</taxon>
        <taxon>Isochrysidaceae</taxon>
        <taxon>Chrysotila</taxon>
    </lineage>
</organism>
<sequence length="300" mass="32961">MVAHNATRLKPCSAPHLAGLALLNSTTTKKLMQSKWLLFVGDSSLRMAYHLLISSLTLGWTAWPRGLPPKGPGSEQSCLNTYNAFSRAHDKLLMQGCMADTPLPALNARVTMVWVDLGDDPAALTPLRALLNSTQSRPHAVVLGMGAWHAMWKPQSDAFVFSLSRTMSSLESLFAPQLHNGATQLVFAGLTHCRNDSAAAEEMHKRVEQYNHLARVIGMSHRKSWLSLAHAPFTAGSAYGARSAYVSGGWRYVNRLHFTECERCEFGDFHPTGSALNRILMTLLACSFSPRVSSSQCEHL</sequence>
<dbReference type="AlphaFoldDB" id="A0A7S4B228"/>
<reference evidence="1" key="1">
    <citation type="submission" date="2021-01" db="EMBL/GenBank/DDBJ databases">
        <authorList>
            <person name="Corre E."/>
            <person name="Pelletier E."/>
            <person name="Niang G."/>
            <person name="Scheremetjew M."/>
            <person name="Finn R."/>
            <person name="Kale V."/>
            <person name="Holt S."/>
            <person name="Cochrane G."/>
            <person name="Meng A."/>
            <person name="Brown T."/>
            <person name="Cohen L."/>
        </authorList>
    </citation>
    <scope>NUCLEOTIDE SEQUENCE</scope>
    <source>
        <strain evidence="1">CCMP645</strain>
    </source>
</reference>
<name>A0A7S4B228_CHRCT</name>
<gene>
    <name evidence="1" type="ORF">PCAR00345_LOCUS3892</name>
</gene>
<evidence type="ECO:0000313" key="1">
    <source>
        <dbReference type="EMBL" id="CAE0751307.1"/>
    </source>
</evidence>
<accession>A0A7S4B228</accession>